<reference evidence="2" key="2">
    <citation type="submission" date="2015-11" db="EMBL/GenBank/DDBJ databases">
        <authorList>
            <person name="Zhang Y."/>
            <person name="Guo Z."/>
        </authorList>
    </citation>
    <scope>NUCLEOTIDE SEQUENCE</scope>
</reference>
<evidence type="ECO:0000313" key="3">
    <source>
        <dbReference type="Proteomes" id="UP000017246"/>
    </source>
</evidence>
<feature type="region of interest" description="Disordered" evidence="1">
    <location>
        <begin position="1"/>
        <end position="28"/>
    </location>
</feature>
<protein>
    <submittedName>
        <fullName evidence="2">Expressed protein</fullName>
    </submittedName>
</protein>
<organism evidence="2 3">
    <name type="scientific">Echinococcus multilocularis</name>
    <name type="common">Fox tapeworm</name>
    <dbReference type="NCBI Taxonomy" id="6211"/>
    <lineage>
        <taxon>Eukaryota</taxon>
        <taxon>Metazoa</taxon>
        <taxon>Spiralia</taxon>
        <taxon>Lophotrochozoa</taxon>
        <taxon>Platyhelminthes</taxon>
        <taxon>Cestoda</taxon>
        <taxon>Eucestoda</taxon>
        <taxon>Cyclophyllidea</taxon>
        <taxon>Taeniidae</taxon>
        <taxon>Echinococcus</taxon>
    </lineage>
</organism>
<keyword evidence="3" id="KW-1185">Reference proteome</keyword>
<proteinExistence type="predicted"/>
<gene>
    <name evidence="2" type="ORF">EmuJ_000231200</name>
</gene>
<sequence>MTNITQSRFFAAGSEADSSTPTTKDKANRFSEYHSRMLCRYRTQEGFQLRSRMMKRLITKMQRHVAHRDYIGHARKL</sequence>
<dbReference type="AlphaFoldDB" id="A0A087W181"/>
<evidence type="ECO:0000256" key="1">
    <source>
        <dbReference type="SAM" id="MobiDB-lite"/>
    </source>
</evidence>
<dbReference type="Proteomes" id="UP000017246">
    <property type="component" value="Unassembled WGS sequence"/>
</dbReference>
<reference evidence="2" key="1">
    <citation type="journal article" date="2013" name="Nature">
        <title>The genomes of four tapeworm species reveal adaptations to parasitism.</title>
        <authorList>
            <person name="Tsai I.J."/>
            <person name="Zarowiecki M."/>
            <person name="Holroyd N."/>
            <person name="Garciarrubio A."/>
            <person name="Sanchez-Flores A."/>
            <person name="Brooks K.L."/>
            <person name="Tracey A."/>
            <person name="Bobes R.J."/>
            <person name="Fragoso G."/>
            <person name="Sciutto E."/>
            <person name="Aslett M."/>
            <person name="Beasley H."/>
            <person name="Bennett H.M."/>
            <person name="Cai J."/>
            <person name="Camicia F."/>
            <person name="Clark R."/>
            <person name="Cucher M."/>
            <person name="De Silva N."/>
            <person name="Day T.A."/>
            <person name="Deplazes P."/>
            <person name="Estrada K."/>
            <person name="Fernandez C."/>
            <person name="Holland P.W."/>
            <person name="Hou J."/>
            <person name="Hu S."/>
            <person name="Huckvale T."/>
            <person name="Hung S.S."/>
            <person name="Kamenetzky L."/>
            <person name="Keane J.A."/>
            <person name="Kiss F."/>
            <person name="Koziol U."/>
            <person name="Lambert O."/>
            <person name="Liu K."/>
            <person name="Luo X."/>
            <person name="Luo Y."/>
            <person name="Macchiaroli N."/>
            <person name="Nichol S."/>
            <person name="Paps J."/>
            <person name="Parkinson J."/>
            <person name="Pouchkina-Stantcheva N."/>
            <person name="Riddiford N."/>
            <person name="Rosenzvit M."/>
            <person name="Salinas G."/>
            <person name="Wasmuth J.D."/>
            <person name="Zamanian M."/>
            <person name="Zheng Y."/>
            <person name="Cai X."/>
            <person name="Soberon X."/>
            <person name="Olson P.D."/>
            <person name="Laclette J.P."/>
            <person name="Brehm K."/>
            <person name="Berriman M."/>
            <person name="Garciarrubio A."/>
            <person name="Bobes R.J."/>
            <person name="Fragoso G."/>
            <person name="Sanchez-Flores A."/>
            <person name="Estrada K."/>
            <person name="Cevallos M.A."/>
            <person name="Morett E."/>
            <person name="Gonzalez V."/>
            <person name="Portillo T."/>
            <person name="Ochoa-Leyva A."/>
            <person name="Jose M.V."/>
            <person name="Sciutto E."/>
            <person name="Landa A."/>
            <person name="Jimenez L."/>
            <person name="Valdes V."/>
            <person name="Carrero J.C."/>
            <person name="Larralde C."/>
            <person name="Morales-Montor J."/>
            <person name="Limon-Lason J."/>
            <person name="Soberon X."/>
            <person name="Laclette J.P."/>
        </authorList>
    </citation>
    <scope>NUCLEOTIDE SEQUENCE [LARGE SCALE GENOMIC DNA]</scope>
</reference>
<dbReference type="EMBL" id="LN902844">
    <property type="protein sequence ID" value="CDI98458.1"/>
    <property type="molecule type" value="Genomic_DNA"/>
</dbReference>
<name>A0A087W181_ECHMU</name>
<evidence type="ECO:0000313" key="2">
    <source>
        <dbReference type="EMBL" id="CDI98458.1"/>
    </source>
</evidence>
<accession>A0A087W181</accession>